<dbReference type="EMBL" id="JAPWTK010000039">
    <property type="protein sequence ID" value="KAJ8955259.1"/>
    <property type="molecule type" value="Genomic_DNA"/>
</dbReference>
<accession>A0AAV8YW86</accession>
<dbReference type="AlphaFoldDB" id="A0AAV8YW86"/>
<evidence type="ECO:0000313" key="3">
    <source>
        <dbReference type="Proteomes" id="UP001162162"/>
    </source>
</evidence>
<evidence type="ECO:0008006" key="4">
    <source>
        <dbReference type="Google" id="ProtNLM"/>
    </source>
</evidence>
<dbReference type="Proteomes" id="UP001162162">
    <property type="component" value="Unassembled WGS sequence"/>
</dbReference>
<proteinExistence type="predicted"/>
<name>A0AAV8YW86_9CUCU</name>
<protein>
    <recommendedName>
        <fullName evidence="4">DUF4817 domain-containing protein</fullName>
    </recommendedName>
</protein>
<evidence type="ECO:0000313" key="2">
    <source>
        <dbReference type="EMBL" id="KAJ8955259.1"/>
    </source>
</evidence>
<feature type="region of interest" description="Disordered" evidence="1">
    <location>
        <begin position="97"/>
        <end position="116"/>
    </location>
</feature>
<reference evidence="2" key="1">
    <citation type="journal article" date="2023" name="Insect Mol. Biol.">
        <title>Genome sequencing provides insights into the evolution of gene families encoding plant cell wall-degrading enzymes in longhorned beetles.</title>
        <authorList>
            <person name="Shin N.R."/>
            <person name="Okamura Y."/>
            <person name="Kirsch R."/>
            <person name="Pauchet Y."/>
        </authorList>
    </citation>
    <scope>NUCLEOTIDE SEQUENCE</scope>
    <source>
        <strain evidence="2">AMC_N1</strain>
    </source>
</reference>
<evidence type="ECO:0000256" key="1">
    <source>
        <dbReference type="SAM" id="MobiDB-lite"/>
    </source>
</evidence>
<comment type="caution">
    <text evidence="2">The sequence shown here is derived from an EMBL/GenBank/DDBJ whole genome shotgun (WGS) entry which is preliminary data.</text>
</comment>
<feature type="compositionally biased region" description="Basic and acidic residues" evidence="1">
    <location>
        <begin position="106"/>
        <end position="116"/>
    </location>
</feature>
<keyword evidence="3" id="KW-1185">Reference proteome</keyword>
<organism evidence="2 3">
    <name type="scientific">Aromia moschata</name>
    <dbReference type="NCBI Taxonomy" id="1265417"/>
    <lineage>
        <taxon>Eukaryota</taxon>
        <taxon>Metazoa</taxon>
        <taxon>Ecdysozoa</taxon>
        <taxon>Arthropoda</taxon>
        <taxon>Hexapoda</taxon>
        <taxon>Insecta</taxon>
        <taxon>Pterygota</taxon>
        <taxon>Neoptera</taxon>
        <taxon>Endopterygota</taxon>
        <taxon>Coleoptera</taxon>
        <taxon>Polyphaga</taxon>
        <taxon>Cucujiformia</taxon>
        <taxon>Chrysomeloidea</taxon>
        <taxon>Cerambycidae</taxon>
        <taxon>Cerambycinae</taxon>
        <taxon>Callichromatini</taxon>
        <taxon>Aromia</taxon>
    </lineage>
</organism>
<sequence>MNLAALYEACYVTQFSGLDAVPSGLRCGDKTRTPKQVCEIFNTKYPDRRISQFTVSRIENKFREFGNVTNIPKAGRKRILDDEQRLDILLDIQDNPHKPTRQVAADNDRNNQDEYSRQGAKIIKKYSCDMQGRFLRIPMPMSALHTRYSSELFDREKERAQAPTARAPVYRLDTPLRLVLYL</sequence>
<gene>
    <name evidence="2" type="ORF">NQ318_000286</name>
</gene>